<protein>
    <submittedName>
        <fullName evidence="1">Peptidogalycan biosysnthesis/recognition</fullName>
    </submittedName>
</protein>
<dbReference type="STRING" id="410764.GA0061103_0603"/>
<reference evidence="2" key="1">
    <citation type="submission" date="2016-08" db="EMBL/GenBank/DDBJ databases">
        <authorList>
            <person name="Varghese N."/>
            <person name="Submissions Spin"/>
        </authorList>
    </citation>
    <scope>NUCLEOTIDE SEQUENCE [LARGE SCALE GENOMIC DNA]</scope>
    <source>
        <strain evidence="2">HAMBI 2975</strain>
    </source>
</reference>
<gene>
    <name evidence="1" type="ORF">GA0061103_0603</name>
</gene>
<dbReference type="EMBL" id="FMAG01000014">
    <property type="protein sequence ID" value="SCB49495.1"/>
    <property type="molecule type" value="Genomic_DNA"/>
</dbReference>
<accession>A0A1C3XBG1</accession>
<dbReference type="SUPFAM" id="SSF55729">
    <property type="entry name" value="Acyl-CoA N-acyltransferases (Nat)"/>
    <property type="match status" value="1"/>
</dbReference>
<dbReference type="InterPro" id="IPR016181">
    <property type="entry name" value="Acyl_CoA_acyltransferase"/>
</dbReference>
<dbReference type="InterPro" id="IPR007434">
    <property type="entry name" value="FemAB-like"/>
</dbReference>
<proteinExistence type="predicted"/>
<sequence>MSVRFYHGFNAVEWASLRARSPTHGTSWLSAMASRLPGDLYTVISDQKIGFIGTIVKDANAYEAYNPAAIFWRDEPVFPIADSIRRIDYLKSVREGYPPTLPALVLVAPGYVGDPAGANVFDEKVASCVLVEIVDWARALGLSSVHILYTTNPTIHSAVRELSGVSYSLATRSILKVTWDNWDGYLGKLPSKKRVEFRKEWRRAADELSFGEFPASEFVDDIVEGRCAVLQRYGQSASSEAELSRLKSLIAAFGSNVIAYGGLAERRLEASCLCLRDGRCLNALYSSLTESGRKVPYAHLAATYYAIIRHNPAAVCDEIDYGIGHRETKEARGCIPITLYGHAIPLKQGGVTSFEEAASYL</sequence>
<keyword evidence="2" id="KW-1185">Reference proteome</keyword>
<dbReference type="AlphaFoldDB" id="A0A1C3XBG1"/>
<organism evidence="1 2">
    <name type="scientific">Rhizobium multihospitium</name>
    <dbReference type="NCBI Taxonomy" id="410764"/>
    <lineage>
        <taxon>Bacteria</taxon>
        <taxon>Pseudomonadati</taxon>
        <taxon>Pseudomonadota</taxon>
        <taxon>Alphaproteobacteria</taxon>
        <taxon>Hyphomicrobiales</taxon>
        <taxon>Rhizobiaceae</taxon>
        <taxon>Rhizobium/Agrobacterium group</taxon>
        <taxon>Rhizobium</taxon>
    </lineage>
</organism>
<evidence type="ECO:0000313" key="2">
    <source>
        <dbReference type="Proteomes" id="UP000199101"/>
    </source>
</evidence>
<name>A0A1C3XBG1_9HYPH</name>
<dbReference type="Pfam" id="PF04339">
    <property type="entry name" value="FemAB_like"/>
    <property type="match status" value="1"/>
</dbReference>
<dbReference type="Proteomes" id="UP000199101">
    <property type="component" value="Unassembled WGS sequence"/>
</dbReference>
<evidence type="ECO:0000313" key="1">
    <source>
        <dbReference type="EMBL" id="SCB49495.1"/>
    </source>
</evidence>